<evidence type="ECO:0000313" key="2">
    <source>
        <dbReference type="Proteomes" id="UP000244060"/>
    </source>
</evidence>
<dbReference type="InterPro" id="IPR008949">
    <property type="entry name" value="Isoprenoid_synthase_dom_sf"/>
</dbReference>
<dbReference type="EMBL" id="QAOT01000004">
    <property type="protein sequence ID" value="PTR19523.1"/>
    <property type="molecule type" value="Genomic_DNA"/>
</dbReference>
<proteinExistence type="predicted"/>
<dbReference type="InterPro" id="IPR002060">
    <property type="entry name" value="Squ/phyt_synthse"/>
</dbReference>
<dbReference type="SUPFAM" id="SSF48576">
    <property type="entry name" value="Terpenoid synthases"/>
    <property type="match status" value="1"/>
</dbReference>
<gene>
    <name evidence="1" type="ORF">C8J28_1046</name>
</gene>
<evidence type="ECO:0000313" key="1">
    <source>
        <dbReference type="EMBL" id="PTR19523.1"/>
    </source>
</evidence>
<organism evidence="1 2">
    <name type="scientific">Cereibacter azotoformans</name>
    <dbReference type="NCBI Taxonomy" id="43057"/>
    <lineage>
        <taxon>Bacteria</taxon>
        <taxon>Pseudomonadati</taxon>
        <taxon>Pseudomonadota</taxon>
        <taxon>Alphaproteobacteria</taxon>
        <taxon>Rhodobacterales</taxon>
        <taxon>Paracoccaceae</taxon>
        <taxon>Cereibacter</taxon>
    </lineage>
</organism>
<accession>A0A2T5KAT4</accession>
<dbReference type="OrthoDB" id="9814909at2"/>
<dbReference type="Gene3D" id="1.10.600.10">
    <property type="entry name" value="Farnesyl Diphosphate Synthase"/>
    <property type="match status" value="1"/>
</dbReference>
<sequence>MSLEACAGLVERGDPDRHAAAMAAPPAARARLLPLYAFNLEVARAPWVTREPMIAEMRLQFWRDVIEEAAQGRVRAHEVAAPLAKVIREAALPVPLLDAMVEARRRDIWAEPFEDEAAFAAHIEATAAGLMWASALALGAPGDAEGAVRGIGWAAGLAAWLQAVPELEARGRQPLPDGRPEAVARLAQQGLARLAEGRRGRLPAAARPALLPAWQAGALLRLAAAEPGRVASGTLHLSEFSRRWRLLRSAFTGRV</sequence>
<dbReference type="AlphaFoldDB" id="A0A2T5KAT4"/>
<dbReference type="RefSeq" id="WP_108220455.1">
    <property type="nucleotide sequence ID" value="NZ_CP090021.1"/>
</dbReference>
<dbReference type="Pfam" id="PF00494">
    <property type="entry name" value="SQS_PSY"/>
    <property type="match status" value="1"/>
</dbReference>
<protein>
    <submittedName>
        <fullName evidence="1">Phytoene/squalene synthetase</fullName>
    </submittedName>
</protein>
<dbReference type="Proteomes" id="UP000244060">
    <property type="component" value="Unassembled WGS sequence"/>
</dbReference>
<keyword evidence="2" id="KW-1185">Reference proteome</keyword>
<reference evidence="1 2" key="1">
    <citation type="submission" date="2018-04" db="EMBL/GenBank/DDBJ databases">
        <title>Genomic Encyclopedia of Type Strains, Phase III (KMG-III): the genomes of soil and plant-associated and newly described type strains.</title>
        <authorList>
            <person name="Whitman W."/>
        </authorList>
    </citation>
    <scope>NUCLEOTIDE SEQUENCE [LARGE SCALE GENOMIC DNA]</scope>
    <source>
        <strain evidence="1 2">KA25</strain>
    </source>
</reference>
<comment type="caution">
    <text evidence="1">The sequence shown here is derived from an EMBL/GenBank/DDBJ whole genome shotgun (WGS) entry which is preliminary data.</text>
</comment>
<name>A0A2T5KAT4_9RHOB</name>